<sequence>MHPPIAGFHHQAEVSSPRWLVLSGQFGIRPGGHVPDDSIEQLVIALDNVRWNLFAAGLQVKDVVKLTIYLVGDIDMDRLRAELARWLVRHKPTLTILFVAGLVGPSFRVQVDAFAVQLNHQGRLRTPIGRGDAAARVEATPARCTIRRPSAANRRCPRPPPPAGQGAHR</sequence>
<dbReference type="InterPro" id="IPR006175">
    <property type="entry name" value="YjgF/YER057c/UK114"/>
</dbReference>
<dbReference type="CDD" id="cd00448">
    <property type="entry name" value="YjgF_YER057c_UK114_family"/>
    <property type="match status" value="1"/>
</dbReference>
<evidence type="ECO:0000256" key="1">
    <source>
        <dbReference type="SAM" id="MobiDB-lite"/>
    </source>
</evidence>
<feature type="region of interest" description="Disordered" evidence="1">
    <location>
        <begin position="148"/>
        <end position="169"/>
    </location>
</feature>
<comment type="caution">
    <text evidence="2">The sequence shown here is derived from an EMBL/GenBank/DDBJ whole genome shotgun (WGS) entry which is preliminary data.</text>
</comment>
<keyword evidence="3" id="KW-1185">Reference proteome</keyword>
<dbReference type="RefSeq" id="WP_318783661.1">
    <property type="nucleotide sequence ID" value="NZ_JADBEB010000001.1"/>
</dbReference>
<organism evidence="2 3">
    <name type="scientific">Plantactinospora soyae</name>
    <dbReference type="NCBI Taxonomy" id="1544732"/>
    <lineage>
        <taxon>Bacteria</taxon>
        <taxon>Bacillati</taxon>
        <taxon>Actinomycetota</taxon>
        <taxon>Actinomycetes</taxon>
        <taxon>Micromonosporales</taxon>
        <taxon>Micromonosporaceae</taxon>
        <taxon>Plantactinospora</taxon>
    </lineage>
</organism>
<dbReference type="AlphaFoldDB" id="A0A927MFZ2"/>
<dbReference type="Pfam" id="PF01042">
    <property type="entry name" value="Ribonuc_L-PSP"/>
    <property type="match status" value="1"/>
</dbReference>
<dbReference type="InterPro" id="IPR035959">
    <property type="entry name" value="RutC-like_sf"/>
</dbReference>
<dbReference type="Gene3D" id="3.30.1330.40">
    <property type="entry name" value="RutC-like"/>
    <property type="match status" value="1"/>
</dbReference>
<accession>A0A927MFZ2</accession>
<proteinExistence type="predicted"/>
<dbReference type="PANTHER" id="PTHR43857">
    <property type="entry name" value="BLR7761 PROTEIN"/>
    <property type="match status" value="1"/>
</dbReference>
<dbReference type="Proteomes" id="UP000649753">
    <property type="component" value="Unassembled WGS sequence"/>
</dbReference>
<reference evidence="2" key="1">
    <citation type="submission" date="2020-10" db="EMBL/GenBank/DDBJ databases">
        <title>Sequencing the genomes of 1000 actinobacteria strains.</title>
        <authorList>
            <person name="Klenk H.-P."/>
        </authorList>
    </citation>
    <scope>NUCLEOTIDE SEQUENCE</scope>
    <source>
        <strain evidence="2">DSM 46832</strain>
    </source>
</reference>
<dbReference type="PANTHER" id="PTHR43857:SF1">
    <property type="entry name" value="YJGH FAMILY PROTEIN"/>
    <property type="match status" value="1"/>
</dbReference>
<dbReference type="SUPFAM" id="SSF55298">
    <property type="entry name" value="YjgF-like"/>
    <property type="match status" value="1"/>
</dbReference>
<evidence type="ECO:0000313" key="2">
    <source>
        <dbReference type="EMBL" id="MBE1492381.1"/>
    </source>
</evidence>
<dbReference type="EMBL" id="JADBEB010000001">
    <property type="protein sequence ID" value="MBE1492381.1"/>
    <property type="molecule type" value="Genomic_DNA"/>
</dbReference>
<evidence type="ECO:0000313" key="3">
    <source>
        <dbReference type="Proteomes" id="UP000649753"/>
    </source>
</evidence>
<gene>
    <name evidence="2" type="ORF">H4W31_008019</name>
</gene>
<protein>
    <submittedName>
        <fullName evidence="2">Enamine deaminase RidA (YjgF/YER057c/UK114 family)</fullName>
    </submittedName>
</protein>
<name>A0A927MFZ2_9ACTN</name>